<keyword evidence="9" id="KW-1185">Reference proteome</keyword>
<comment type="similarity">
    <text evidence="1">Belongs to the adrenodoxin/putidaredoxin family.</text>
</comment>
<reference evidence="8 9" key="1">
    <citation type="submission" date="2020-08" db="EMBL/GenBank/DDBJ databases">
        <title>Sequencing the genomes of 1000 actinobacteria strains.</title>
        <authorList>
            <person name="Klenk H.-P."/>
        </authorList>
    </citation>
    <scope>NUCLEOTIDE SEQUENCE [LARGE SCALE GENOMIC DNA]</scope>
    <source>
        <strain evidence="8 9">DSM 45298</strain>
    </source>
</reference>
<keyword evidence="3" id="KW-0479">Metal-binding</keyword>
<comment type="caution">
    <text evidence="8">The sequence shown here is derived from an EMBL/GenBank/DDBJ whole genome shotgun (WGS) entry which is preliminary data.</text>
</comment>
<dbReference type="PANTHER" id="PTHR23426:SF65">
    <property type="entry name" value="FERREDOXIN-2, MITOCHONDRIAL"/>
    <property type="match status" value="1"/>
</dbReference>
<dbReference type="Proteomes" id="UP000551501">
    <property type="component" value="Unassembled WGS sequence"/>
</dbReference>
<evidence type="ECO:0000256" key="4">
    <source>
        <dbReference type="ARBA" id="ARBA00023004"/>
    </source>
</evidence>
<protein>
    <submittedName>
        <fullName evidence="8">2Fe-2S ferredoxin</fullName>
    </submittedName>
</protein>
<dbReference type="PRINTS" id="PR00355">
    <property type="entry name" value="ADRENODOXIN"/>
</dbReference>
<dbReference type="InterPro" id="IPR036010">
    <property type="entry name" value="2Fe-2S_ferredoxin-like_sf"/>
</dbReference>
<dbReference type="SUPFAM" id="SSF54292">
    <property type="entry name" value="2Fe-2S ferredoxin-like"/>
    <property type="match status" value="1"/>
</dbReference>
<proteinExistence type="inferred from homology"/>
<evidence type="ECO:0000256" key="2">
    <source>
        <dbReference type="ARBA" id="ARBA00022714"/>
    </source>
</evidence>
<dbReference type="PROSITE" id="PS51085">
    <property type="entry name" value="2FE2S_FER_2"/>
    <property type="match status" value="1"/>
</dbReference>
<dbReference type="Pfam" id="PF00111">
    <property type="entry name" value="Fer2"/>
    <property type="match status" value="1"/>
</dbReference>
<comment type="cofactor">
    <cofactor evidence="6">
        <name>[2Fe-2S] cluster</name>
        <dbReference type="ChEBI" id="CHEBI:190135"/>
    </cofactor>
</comment>
<evidence type="ECO:0000256" key="5">
    <source>
        <dbReference type="ARBA" id="ARBA00023014"/>
    </source>
</evidence>
<dbReference type="PROSITE" id="PS00814">
    <property type="entry name" value="ADX"/>
    <property type="match status" value="1"/>
</dbReference>
<dbReference type="Gene3D" id="3.10.20.30">
    <property type="match status" value="1"/>
</dbReference>
<dbReference type="GO" id="GO:0046872">
    <property type="term" value="F:metal ion binding"/>
    <property type="evidence" value="ECO:0007669"/>
    <property type="project" value="UniProtKB-KW"/>
</dbReference>
<evidence type="ECO:0000259" key="7">
    <source>
        <dbReference type="PROSITE" id="PS51085"/>
    </source>
</evidence>
<evidence type="ECO:0000256" key="1">
    <source>
        <dbReference type="ARBA" id="ARBA00010914"/>
    </source>
</evidence>
<name>A0A840F5D8_9ACTN</name>
<dbReference type="GO" id="GO:0140647">
    <property type="term" value="P:P450-containing electron transport chain"/>
    <property type="evidence" value="ECO:0007669"/>
    <property type="project" value="InterPro"/>
</dbReference>
<dbReference type="GO" id="GO:0009055">
    <property type="term" value="F:electron transfer activity"/>
    <property type="evidence" value="ECO:0007669"/>
    <property type="project" value="TreeGrafter"/>
</dbReference>
<keyword evidence="5" id="KW-0411">Iron-sulfur</keyword>
<evidence type="ECO:0000256" key="6">
    <source>
        <dbReference type="ARBA" id="ARBA00034078"/>
    </source>
</evidence>
<accession>A0A840F5D8</accession>
<evidence type="ECO:0000256" key="3">
    <source>
        <dbReference type="ARBA" id="ARBA00022723"/>
    </source>
</evidence>
<keyword evidence="2" id="KW-0001">2Fe-2S</keyword>
<dbReference type="GO" id="GO:0051537">
    <property type="term" value="F:2 iron, 2 sulfur cluster binding"/>
    <property type="evidence" value="ECO:0007669"/>
    <property type="project" value="UniProtKB-KW"/>
</dbReference>
<evidence type="ECO:0000313" key="9">
    <source>
        <dbReference type="Proteomes" id="UP000551501"/>
    </source>
</evidence>
<dbReference type="PANTHER" id="PTHR23426">
    <property type="entry name" value="FERREDOXIN/ADRENODOXIN"/>
    <property type="match status" value="1"/>
</dbReference>
<dbReference type="GO" id="GO:0005829">
    <property type="term" value="C:cytosol"/>
    <property type="evidence" value="ECO:0007669"/>
    <property type="project" value="TreeGrafter"/>
</dbReference>
<dbReference type="InterPro" id="IPR001055">
    <property type="entry name" value="Adrenodoxin-like"/>
</dbReference>
<dbReference type="InterPro" id="IPR012675">
    <property type="entry name" value="Beta-grasp_dom_sf"/>
</dbReference>
<evidence type="ECO:0000313" key="8">
    <source>
        <dbReference type="EMBL" id="MBB4137753.1"/>
    </source>
</evidence>
<dbReference type="CDD" id="cd00207">
    <property type="entry name" value="fer2"/>
    <property type="match status" value="1"/>
</dbReference>
<feature type="domain" description="2Fe-2S ferredoxin-type" evidence="7">
    <location>
        <begin position="2"/>
        <end position="106"/>
    </location>
</feature>
<gene>
    <name evidence="8" type="ORF">BKA16_004305</name>
</gene>
<keyword evidence="4" id="KW-0408">Iron</keyword>
<organism evidence="8 9">
    <name type="scientific">Gordonia humi</name>
    <dbReference type="NCBI Taxonomy" id="686429"/>
    <lineage>
        <taxon>Bacteria</taxon>
        <taxon>Bacillati</taxon>
        <taxon>Actinomycetota</taxon>
        <taxon>Actinomycetes</taxon>
        <taxon>Mycobacteriales</taxon>
        <taxon>Gordoniaceae</taxon>
        <taxon>Gordonia</taxon>
    </lineage>
</organism>
<dbReference type="EMBL" id="JACIFP010000001">
    <property type="protein sequence ID" value="MBB4137753.1"/>
    <property type="molecule type" value="Genomic_DNA"/>
</dbReference>
<dbReference type="InterPro" id="IPR001041">
    <property type="entry name" value="2Fe-2S_ferredoxin-type"/>
</dbReference>
<dbReference type="AlphaFoldDB" id="A0A840F5D8"/>
<dbReference type="RefSeq" id="WP_183372576.1">
    <property type="nucleotide sequence ID" value="NZ_BAABHL010000001.1"/>
</dbReference>
<dbReference type="InterPro" id="IPR018298">
    <property type="entry name" value="Adrenodoxin_Fe-S_BS"/>
</dbReference>
<sequence>MPKITFTDRNNGDLIVDAVSGESVMQAAMLGGVSGIVAECGGSMMCATCHVYVHDDWIGRTGERNEIEEEMLESTAEPAQPNSRLSCQITMSDELDGLIVETPRSQL</sequence>